<dbReference type="EMBL" id="JALGCL010000001">
    <property type="protein sequence ID" value="MCJ0825367.1"/>
    <property type="molecule type" value="Genomic_DNA"/>
</dbReference>
<evidence type="ECO:0000256" key="1">
    <source>
        <dbReference type="ARBA" id="ARBA00022737"/>
    </source>
</evidence>
<keyword evidence="6" id="KW-1185">Reference proteome</keyword>
<feature type="signal peptide" evidence="4">
    <location>
        <begin position="1"/>
        <end position="29"/>
    </location>
</feature>
<dbReference type="PROSITE" id="PS50005">
    <property type="entry name" value="TPR"/>
    <property type="match status" value="1"/>
</dbReference>
<dbReference type="InterPro" id="IPR011990">
    <property type="entry name" value="TPR-like_helical_dom_sf"/>
</dbReference>
<reference evidence="5 6" key="1">
    <citation type="submission" date="2022-03" db="EMBL/GenBank/DDBJ databases">
        <title>Luteimonas soily sp. nov., a novel bacterium isolated from the soil.</title>
        <authorList>
            <person name="Zhang X."/>
        </authorList>
    </citation>
    <scope>NUCLEOTIDE SEQUENCE [LARGE SCALE GENOMIC DNA]</scope>
    <source>
        <strain evidence="5 6">50</strain>
    </source>
</reference>
<name>A0ABT0A316_9GAMM</name>
<dbReference type="PANTHER" id="PTHR45586">
    <property type="entry name" value="TPR REPEAT-CONTAINING PROTEIN PA4667"/>
    <property type="match status" value="1"/>
</dbReference>
<accession>A0ABT0A316</accession>
<feature type="repeat" description="TPR" evidence="3">
    <location>
        <begin position="515"/>
        <end position="548"/>
    </location>
</feature>
<evidence type="ECO:0000256" key="3">
    <source>
        <dbReference type="PROSITE-ProRule" id="PRU00339"/>
    </source>
</evidence>
<keyword evidence="1" id="KW-0677">Repeat</keyword>
<keyword evidence="2 3" id="KW-0802">TPR repeat</keyword>
<dbReference type="Pfam" id="PF14559">
    <property type="entry name" value="TPR_19"/>
    <property type="match status" value="1"/>
</dbReference>
<dbReference type="PANTHER" id="PTHR45586:SF1">
    <property type="entry name" value="LIPOPOLYSACCHARIDE ASSEMBLY PROTEIN B"/>
    <property type="match status" value="1"/>
</dbReference>
<comment type="caution">
    <text evidence="5">The sequence shown here is derived from an EMBL/GenBank/DDBJ whole genome shotgun (WGS) entry which is preliminary data.</text>
</comment>
<evidence type="ECO:0000313" key="6">
    <source>
        <dbReference type="Proteomes" id="UP001165423"/>
    </source>
</evidence>
<dbReference type="InterPro" id="IPR019734">
    <property type="entry name" value="TPR_rpt"/>
</dbReference>
<evidence type="ECO:0000256" key="4">
    <source>
        <dbReference type="SAM" id="SignalP"/>
    </source>
</evidence>
<gene>
    <name evidence="5" type="ORF">MQC88_05250</name>
</gene>
<protein>
    <submittedName>
        <fullName evidence="5">Tetratricopeptide repeat protein</fullName>
    </submittedName>
</protein>
<proteinExistence type="predicted"/>
<organism evidence="5 6">
    <name type="scientific">Cognatiluteimonas sedimenti</name>
    <dbReference type="NCBI Taxonomy" id="2927791"/>
    <lineage>
        <taxon>Bacteria</taxon>
        <taxon>Pseudomonadati</taxon>
        <taxon>Pseudomonadota</taxon>
        <taxon>Gammaproteobacteria</taxon>
        <taxon>Lysobacterales</taxon>
        <taxon>Lysobacteraceae</taxon>
        <taxon>Cognatiluteimonas</taxon>
    </lineage>
</organism>
<feature type="chain" id="PRO_5047489410" evidence="4">
    <location>
        <begin position="30"/>
        <end position="560"/>
    </location>
</feature>
<dbReference type="SMART" id="SM00028">
    <property type="entry name" value="TPR"/>
    <property type="match status" value="2"/>
</dbReference>
<keyword evidence="4" id="KW-0732">Signal</keyword>
<dbReference type="Gene3D" id="1.25.40.10">
    <property type="entry name" value="Tetratricopeptide repeat domain"/>
    <property type="match status" value="2"/>
</dbReference>
<evidence type="ECO:0000313" key="5">
    <source>
        <dbReference type="EMBL" id="MCJ0825367.1"/>
    </source>
</evidence>
<dbReference type="Proteomes" id="UP001165423">
    <property type="component" value="Unassembled WGS sequence"/>
</dbReference>
<dbReference type="RefSeq" id="WP_243319669.1">
    <property type="nucleotide sequence ID" value="NZ_JALGCL010000001.1"/>
</dbReference>
<dbReference type="SUPFAM" id="SSF48452">
    <property type="entry name" value="TPR-like"/>
    <property type="match status" value="2"/>
</dbReference>
<evidence type="ECO:0000256" key="2">
    <source>
        <dbReference type="ARBA" id="ARBA00022803"/>
    </source>
</evidence>
<dbReference type="InterPro" id="IPR051012">
    <property type="entry name" value="CellSynth/LPSAsmb/PSIAsmb"/>
</dbReference>
<sequence length="560" mass="61301">MPVSPCLRRPWLAVALSGLLAGVLAPAHAAAPVDDPVEATIAGEFALSAGKLDEAARWYLEAARASDDDAGLAERASRIALLADDDARAGEALALWRARAPQSLALREGEVTLALRRNDERRARRGLEALLRSSDAQGRGWRHALLALGGGGKHPQLVAKLLGEVLDDGLLPNKLQAWLAFGGLAQQLEQPALTARIVQEVIARFPGEPRVALLHASQLREAGQPDDARRILAGLEDATLISDDLRLSVAAEYDALGDPVAAATVLARGPQDDRSYGLRASLLAKADDKVALGQLYQALQRDSGNPDPQRRLLLGQTAEFLERYPDALQWYRSVPGGDQRWQARLRAASVLHKLKRGDQAYADLRQLQADAEADEDARRNAYLLEAELRQEDGSDAGEFDAYARGLAAFPDDSALLYARALGWERRDDIARAEADFRRILVAEPDSVIVLNALGYTLADRTTRYTEALQLIDRARVAEPDNPAIIDSYGWVLYRLGRIDQALVQLRRAFALQKDPEIAAHLGEVLWVSGDREEARRFFEQGRKLDPDNRALKRALAKTGA</sequence>